<dbReference type="Proteomes" id="UP001206925">
    <property type="component" value="Unassembled WGS sequence"/>
</dbReference>
<dbReference type="Pfam" id="PF00194">
    <property type="entry name" value="Carb_anhydrase"/>
    <property type="match status" value="2"/>
</dbReference>
<dbReference type="GO" id="GO:0008270">
    <property type="term" value="F:zinc ion binding"/>
    <property type="evidence" value="ECO:0007669"/>
    <property type="project" value="UniProtKB-UniRule"/>
</dbReference>
<evidence type="ECO:0000256" key="1">
    <source>
        <dbReference type="ARBA" id="ARBA00001947"/>
    </source>
</evidence>
<name>A0AAD5DBP2_AMBAR</name>
<keyword evidence="3 6" id="KW-0479">Metal-binding</keyword>
<comment type="cofactor">
    <cofactor evidence="1 6">
        <name>Zn(2+)</name>
        <dbReference type="ChEBI" id="CHEBI:29105"/>
    </cofactor>
</comment>
<evidence type="ECO:0000256" key="4">
    <source>
        <dbReference type="ARBA" id="ARBA00022833"/>
    </source>
</evidence>
<evidence type="ECO:0000256" key="6">
    <source>
        <dbReference type="RuleBase" id="RU367011"/>
    </source>
</evidence>
<evidence type="ECO:0000313" key="8">
    <source>
        <dbReference type="EMBL" id="KAI7755135.1"/>
    </source>
</evidence>
<feature type="non-terminal residue" evidence="8">
    <location>
        <position position="570"/>
    </location>
</feature>
<dbReference type="EMBL" id="JAMZMK010001697">
    <property type="protein sequence ID" value="KAI7755135.1"/>
    <property type="molecule type" value="Genomic_DNA"/>
</dbReference>
<evidence type="ECO:0000256" key="2">
    <source>
        <dbReference type="ARBA" id="ARBA00012925"/>
    </source>
</evidence>
<dbReference type="SMART" id="SM01057">
    <property type="entry name" value="Carb_anhydrase"/>
    <property type="match status" value="2"/>
</dbReference>
<dbReference type="InterPro" id="IPR001148">
    <property type="entry name" value="CA_dom"/>
</dbReference>
<comment type="function">
    <text evidence="6">Reversible hydration of carbon dioxide.</text>
</comment>
<comment type="similarity">
    <text evidence="6">Belongs to the alpha-carbonic anhydrase family.</text>
</comment>
<dbReference type="GO" id="GO:0004089">
    <property type="term" value="F:carbonate dehydratase activity"/>
    <property type="evidence" value="ECO:0007669"/>
    <property type="project" value="UniProtKB-UniRule"/>
</dbReference>
<dbReference type="PROSITE" id="PS51144">
    <property type="entry name" value="ALPHA_CA_2"/>
    <property type="match status" value="2"/>
</dbReference>
<evidence type="ECO:0000256" key="3">
    <source>
        <dbReference type="ARBA" id="ARBA00022723"/>
    </source>
</evidence>
<proteinExistence type="inferred from homology"/>
<dbReference type="InterPro" id="IPR018338">
    <property type="entry name" value="Carbonic_anhydrase_a-class_CS"/>
</dbReference>
<organism evidence="8 9">
    <name type="scientific">Ambrosia artemisiifolia</name>
    <name type="common">Common ragweed</name>
    <dbReference type="NCBI Taxonomy" id="4212"/>
    <lineage>
        <taxon>Eukaryota</taxon>
        <taxon>Viridiplantae</taxon>
        <taxon>Streptophyta</taxon>
        <taxon>Embryophyta</taxon>
        <taxon>Tracheophyta</taxon>
        <taxon>Spermatophyta</taxon>
        <taxon>Magnoliopsida</taxon>
        <taxon>eudicotyledons</taxon>
        <taxon>Gunneridae</taxon>
        <taxon>Pentapetalae</taxon>
        <taxon>asterids</taxon>
        <taxon>campanulids</taxon>
        <taxon>Asterales</taxon>
        <taxon>Asteraceae</taxon>
        <taxon>Asteroideae</taxon>
        <taxon>Heliantheae alliance</taxon>
        <taxon>Heliantheae</taxon>
        <taxon>Ambrosia</taxon>
    </lineage>
</organism>
<keyword evidence="9" id="KW-1185">Reference proteome</keyword>
<keyword evidence="4 6" id="KW-0862">Zinc</keyword>
<accession>A0AAD5DBP2</accession>
<feature type="domain" description="Alpha-carbonic anhydrase" evidence="7">
    <location>
        <begin position="9"/>
        <end position="243"/>
    </location>
</feature>
<dbReference type="CDD" id="cd03124">
    <property type="entry name" value="alpha_CA_prokaryotic_like"/>
    <property type="match status" value="2"/>
</dbReference>
<keyword evidence="5 6" id="KW-0456">Lyase</keyword>
<sequence>IQLARAGIHEFSYEEGSPSGPKKWGTLSAECKSCSDGESQSPVNIEVKKAKDQPNDLKRSYKEAPAKLVNRGYTIMVEWQADAGGIEVNGSTYKLVQCHWHTPAEHTIDGERQLIRYDAEIHFVHSNDKDQKAVIGVLYTIGEPDPFIQNLSESKFKEIGTNGNDLGKVSASSSTSGSKKYYRYRGSLTTPPCSEGVTWTIAETIKSISKDQIELLKGPLDPEFKENARPVQELTGRTVTQFEDKEIAMFFKLDSLFFSRGFFKQTQKSESDSLLDSYKADLEIQIHEILAAKERALNYTNKEVVFEMLQVNETEHKNIPKNKAKHDNAIGMDSYKGWEAISRFKKNSNHLFNSITMSNLNLSSLLFICLMIISSRSFISICTANECNDVGLRQQLVFGTATNDMPQTTFDRRKILEIAEGGPKFNYLEGTHLGPKNWGTITPEWKICNDGKSQSPINIENNRVQVTPSDLKRAYLDAPATIINGINNIGVRWTGDGGGIEVNGSIYKLTQCHWHTPSEHTVDGKGFDAELHLVHKSAMGRLAVVGMLYNIGLPDPFITSVKPQPQLTTP</sequence>
<dbReference type="PANTHER" id="PTHR18952">
    <property type="entry name" value="CARBONIC ANHYDRASE"/>
    <property type="match status" value="1"/>
</dbReference>
<reference evidence="8" key="1">
    <citation type="submission" date="2022-06" db="EMBL/GenBank/DDBJ databases">
        <title>Uncovering the hologenomic basis of an extraordinary plant invasion.</title>
        <authorList>
            <person name="Bieker V.C."/>
            <person name="Martin M.D."/>
            <person name="Gilbert T."/>
            <person name="Hodgins K."/>
            <person name="Battlay P."/>
            <person name="Petersen B."/>
            <person name="Wilson J."/>
        </authorList>
    </citation>
    <scope>NUCLEOTIDE SEQUENCE</scope>
    <source>
        <strain evidence="8">AA19_3_7</strain>
        <tissue evidence="8">Leaf</tissue>
    </source>
</reference>
<dbReference type="SUPFAM" id="SSF51069">
    <property type="entry name" value="Carbonic anhydrase"/>
    <property type="match status" value="2"/>
</dbReference>
<feature type="non-terminal residue" evidence="8">
    <location>
        <position position="1"/>
    </location>
</feature>
<evidence type="ECO:0000259" key="7">
    <source>
        <dbReference type="PROSITE" id="PS51144"/>
    </source>
</evidence>
<comment type="catalytic activity">
    <reaction evidence="6">
        <text>hydrogencarbonate + H(+) = CO2 + H2O</text>
        <dbReference type="Rhea" id="RHEA:10748"/>
        <dbReference type="ChEBI" id="CHEBI:15377"/>
        <dbReference type="ChEBI" id="CHEBI:15378"/>
        <dbReference type="ChEBI" id="CHEBI:16526"/>
        <dbReference type="ChEBI" id="CHEBI:17544"/>
        <dbReference type="EC" id="4.2.1.1"/>
    </reaction>
</comment>
<dbReference type="InterPro" id="IPR041891">
    <property type="entry name" value="Alpha_CA_prokaryot-like"/>
</dbReference>
<dbReference type="InterPro" id="IPR036398">
    <property type="entry name" value="CA_dom_sf"/>
</dbReference>
<comment type="caution">
    <text evidence="8">The sequence shown here is derived from an EMBL/GenBank/DDBJ whole genome shotgun (WGS) entry which is preliminary data.</text>
</comment>
<dbReference type="GO" id="GO:0006730">
    <property type="term" value="P:one-carbon metabolic process"/>
    <property type="evidence" value="ECO:0007669"/>
    <property type="project" value="TreeGrafter"/>
</dbReference>
<dbReference type="AlphaFoldDB" id="A0AAD5DBP2"/>
<evidence type="ECO:0000313" key="9">
    <source>
        <dbReference type="Proteomes" id="UP001206925"/>
    </source>
</evidence>
<evidence type="ECO:0000256" key="5">
    <source>
        <dbReference type="ARBA" id="ARBA00023239"/>
    </source>
</evidence>
<dbReference type="Gene3D" id="3.10.200.10">
    <property type="entry name" value="Alpha carbonic anhydrase"/>
    <property type="match status" value="2"/>
</dbReference>
<feature type="domain" description="Alpha-carbonic anhydrase" evidence="7">
    <location>
        <begin position="423"/>
        <end position="570"/>
    </location>
</feature>
<dbReference type="EC" id="4.2.1.1" evidence="2 6"/>
<dbReference type="PROSITE" id="PS00162">
    <property type="entry name" value="ALPHA_CA_1"/>
    <property type="match status" value="1"/>
</dbReference>
<gene>
    <name evidence="8" type="ORF">M8C21_026005</name>
</gene>
<protein>
    <recommendedName>
        <fullName evidence="2 6">Carbonic anhydrase</fullName>
        <ecNumber evidence="2 6">4.2.1.1</ecNumber>
    </recommendedName>
</protein>
<dbReference type="PANTHER" id="PTHR18952:SF208">
    <property type="entry name" value="CARBONIC ANHYDRASE XA-RELATED"/>
    <property type="match status" value="1"/>
</dbReference>
<dbReference type="InterPro" id="IPR023561">
    <property type="entry name" value="Carbonic_anhydrase_a-class"/>
</dbReference>